<dbReference type="SUPFAM" id="SSF53613">
    <property type="entry name" value="Ribokinase-like"/>
    <property type="match status" value="1"/>
</dbReference>
<dbReference type="Pfam" id="PF00294">
    <property type="entry name" value="PfkB"/>
    <property type="match status" value="1"/>
</dbReference>
<reference evidence="2" key="1">
    <citation type="submission" date="2013-08" db="EMBL/GenBank/DDBJ databases">
        <authorList>
            <person name="Mendez C."/>
            <person name="Richter M."/>
            <person name="Ferrer M."/>
            <person name="Sanchez J."/>
        </authorList>
    </citation>
    <scope>NUCLEOTIDE SEQUENCE</scope>
</reference>
<evidence type="ECO:0000259" key="1">
    <source>
        <dbReference type="Pfam" id="PF00294"/>
    </source>
</evidence>
<gene>
    <name evidence="2" type="ORF">B1A_01487</name>
</gene>
<protein>
    <submittedName>
        <fullName evidence="2">Ribokinase family sugar kinase</fullName>
    </submittedName>
</protein>
<keyword evidence="2" id="KW-0808">Transferase</keyword>
<reference evidence="2" key="2">
    <citation type="journal article" date="2014" name="ISME J.">
        <title>Microbial stratification in low pH oxic and suboxic macroscopic growths along an acid mine drainage.</title>
        <authorList>
            <person name="Mendez-Garcia C."/>
            <person name="Mesa V."/>
            <person name="Sprenger R.R."/>
            <person name="Richter M."/>
            <person name="Diez M.S."/>
            <person name="Solano J."/>
            <person name="Bargiela R."/>
            <person name="Golyshina O.V."/>
            <person name="Manteca A."/>
            <person name="Ramos J.L."/>
            <person name="Gallego J.R."/>
            <person name="Llorente I."/>
            <person name="Martins Dos Santos V.A."/>
            <person name="Jensen O.N."/>
            <person name="Pelaez A.I."/>
            <person name="Sanchez J."/>
            <person name="Ferrer M."/>
        </authorList>
    </citation>
    <scope>NUCLEOTIDE SEQUENCE</scope>
</reference>
<accession>T1DER4</accession>
<comment type="caution">
    <text evidence="2">The sequence shown here is derived from an EMBL/GenBank/DDBJ whole genome shotgun (WGS) entry which is preliminary data.</text>
</comment>
<dbReference type="GO" id="GO:0016301">
    <property type="term" value="F:kinase activity"/>
    <property type="evidence" value="ECO:0007669"/>
    <property type="project" value="UniProtKB-KW"/>
</dbReference>
<keyword evidence="2" id="KW-0418">Kinase</keyword>
<feature type="domain" description="Carbohydrate kinase PfkB" evidence="1">
    <location>
        <begin position="9"/>
        <end position="121"/>
    </location>
</feature>
<feature type="non-terminal residue" evidence="2">
    <location>
        <position position="144"/>
    </location>
</feature>
<organism evidence="2">
    <name type="scientific">mine drainage metagenome</name>
    <dbReference type="NCBI Taxonomy" id="410659"/>
    <lineage>
        <taxon>unclassified sequences</taxon>
        <taxon>metagenomes</taxon>
        <taxon>ecological metagenomes</taxon>
    </lineage>
</organism>
<evidence type="ECO:0000313" key="2">
    <source>
        <dbReference type="EMBL" id="EQD79869.1"/>
    </source>
</evidence>
<name>T1DER4_9ZZZZ</name>
<dbReference type="InterPro" id="IPR011611">
    <property type="entry name" value="PfkB_dom"/>
</dbReference>
<proteinExistence type="predicted"/>
<dbReference type="EMBL" id="AUZX01001134">
    <property type="protein sequence ID" value="EQD79869.1"/>
    <property type="molecule type" value="Genomic_DNA"/>
</dbReference>
<dbReference type="InterPro" id="IPR029056">
    <property type="entry name" value="Ribokinase-like"/>
</dbReference>
<sequence>MSGRDIFLAYAGHINIDIVLQVDHLTDDITNKVSSVEEQFGGTAGNFAMVASSLKFPFLIYSIVSGRSHGKYLEFLKGKGIDSSGITVTEDSFGPICYAVNDGLKQKYYMAEGPMTNVVYMKNDNHFKYLHLSTGDPSSNLDLS</sequence>
<dbReference type="AlphaFoldDB" id="T1DER4"/>
<dbReference type="Gene3D" id="3.40.1190.20">
    <property type="match status" value="1"/>
</dbReference>